<dbReference type="Proteomes" id="UP001165082">
    <property type="component" value="Unassembled WGS sequence"/>
</dbReference>
<evidence type="ECO:0000256" key="1">
    <source>
        <dbReference type="SAM" id="MobiDB-lite"/>
    </source>
</evidence>
<name>A0A9W7CPC1_9STRA</name>
<gene>
    <name evidence="2" type="ORF">TrRE_jg5775</name>
</gene>
<dbReference type="OrthoDB" id="1911461at2759"/>
<feature type="region of interest" description="Disordered" evidence="1">
    <location>
        <begin position="75"/>
        <end position="98"/>
    </location>
</feature>
<protein>
    <submittedName>
        <fullName evidence="2">Uncharacterized protein</fullName>
    </submittedName>
</protein>
<organism evidence="2 3">
    <name type="scientific">Triparma retinervis</name>
    <dbReference type="NCBI Taxonomy" id="2557542"/>
    <lineage>
        <taxon>Eukaryota</taxon>
        <taxon>Sar</taxon>
        <taxon>Stramenopiles</taxon>
        <taxon>Ochrophyta</taxon>
        <taxon>Bolidophyceae</taxon>
        <taxon>Parmales</taxon>
        <taxon>Triparmaceae</taxon>
        <taxon>Triparma</taxon>
    </lineage>
</organism>
<dbReference type="AlphaFoldDB" id="A0A9W7CPC1"/>
<proteinExistence type="predicted"/>
<keyword evidence="3" id="KW-1185">Reference proteome</keyword>
<accession>A0A9W7CPC1</accession>
<sequence length="98" mass="10424">MSRAPAVSNKLLALGLGVGAVLSFSFPAYATYKNNEALAKGEAYALSTSQEEALPVNSVKRGVFLNTGSKDVGRDPNWENGRYVKHRAVNGRNVGPSN</sequence>
<dbReference type="EMBL" id="BRXZ01000268">
    <property type="protein sequence ID" value="GMI08564.1"/>
    <property type="molecule type" value="Genomic_DNA"/>
</dbReference>
<reference evidence="2" key="1">
    <citation type="submission" date="2022-07" db="EMBL/GenBank/DDBJ databases">
        <title>Genome analysis of Parmales, a sister group of diatoms, reveals the evolutionary specialization of diatoms from phago-mixotrophs to photoautotrophs.</title>
        <authorList>
            <person name="Ban H."/>
            <person name="Sato S."/>
            <person name="Yoshikawa S."/>
            <person name="Kazumasa Y."/>
            <person name="Nakamura Y."/>
            <person name="Ichinomiya M."/>
            <person name="Saitoh K."/>
            <person name="Sato N."/>
            <person name="Blanc-Mathieu R."/>
            <person name="Endo H."/>
            <person name="Kuwata A."/>
            <person name="Ogata H."/>
        </authorList>
    </citation>
    <scope>NUCLEOTIDE SEQUENCE</scope>
</reference>
<comment type="caution">
    <text evidence="2">The sequence shown here is derived from an EMBL/GenBank/DDBJ whole genome shotgun (WGS) entry which is preliminary data.</text>
</comment>
<evidence type="ECO:0000313" key="3">
    <source>
        <dbReference type="Proteomes" id="UP001165082"/>
    </source>
</evidence>
<evidence type="ECO:0000313" key="2">
    <source>
        <dbReference type="EMBL" id="GMI08564.1"/>
    </source>
</evidence>